<feature type="binding site" evidence="5">
    <location>
        <position position="341"/>
    </location>
    <ligand>
        <name>Fe cation</name>
        <dbReference type="ChEBI" id="CHEBI:24875"/>
        <note>catalytic</note>
    </ligand>
</feature>
<evidence type="ECO:0000313" key="6">
    <source>
        <dbReference type="EMBL" id="KAJ4746746.1"/>
    </source>
</evidence>
<proteinExistence type="inferred from homology"/>
<name>A0AAV8BU98_9POAL</name>
<comment type="cofactor">
    <cofactor evidence="5">
        <name>Fe(2+)</name>
        <dbReference type="ChEBI" id="CHEBI:29033"/>
    </cofactor>
    <text evidence="5">Binds 1 Fe(2+) ion per subunit.</text>
</comment>
<protein>
    <submittedName>
        <fullName evidence="6">Carotenoid cleavage dioxygenase 7</fullName>
    </submittedName>
</protein>
<comment type="similarity">
    <text evidence="1">Belongs to the carotenoid oxygenase family.</text>
</comment>
<dbReference type="PANTHER" id="PTHR10543:SF37">
    <property type="entry name" value="CAROTENOID CLEAVAGE DIOXYGENASE 7, CHLOROPLASTIC"/>
    <property type="match status" value="1"/>
</dbReference>
<evidence type="ECO:0000256" key="3">
    <source>
        <dbReference type="ARBA" id="ARBA00022964"/>
    </source>
</evidence>
<keyword evidence="7" id="KW-1185">Reference proteome</keyword>
<dbReference type="Pfam" id="PF03055">
    <property type="entry name" value="RPE65"/>
    <property type="match status" value="1"/>
</dbReference>
<keyword evidence="4 5" id="KW-0408">Iron</keyword>
<dbReference type="GO" id="GO:0009570">
    <property type="term" value="C:chloroplast stroma"/>
    <property type="evidence" value="ECO:0007669"/>
    <property type="project" value="TreeGrafter"/>
</dbReference>
<dbReference type="InterPro" id="IPR004294">
    <property type="entry name" value="Carotenoid_Oase"/>
</dbReference>
<dbReference type="GO" id="GO:0046872">
    <property type="term" value="F:metal ion binding"/>
    <property type="evidence" value="ECO:0007669"/>
    <property type="project" value="UniProtKB-KW"/>
</dbReference>
<dbReference type="EMBL" id="JAMFTS010000005">
    <property type="protein sequence ID" value="KAJ4746746.1"/>
    <property type="molecule type" value="Genomic_DNA"/>
</dbReference>
<evidence type="ECO:0000256" key="1">
    <source>
        <dbReference type="ARBA" id="ARBA00006787"/>
    </source>
</evidence>
<dbReference type="AlphaFoldDB" id="A0AAV8BU98"/>
<comment type="caution">
    <text evidence="6">The sequence shown here is derived from an EMBL/GenBank/DDBJ whole genome shotgun (WGS) entry which is preliminary data.</text>
</comment>
<dbReference type="PANTHER" id="PTHR10543">
    <property type="entry name" value="BETA-CAROTENE DIOXYGENASE"/>
    <property type="match status" value="1"/>
</dbReference>
<dbReference type="Proteomes" id="UP001140206">
    <property type="component" value="Chromosome 5"/>
</dbReference>
<sequence length="654" mass="74593">MAGIHHNENLRYLFHQRIIKKYTNKFILRQRKKNIFKNHMHSINYHLGFKSSAFPLPRPKSKLSTVSALSTADSPSNAFWDYNLLFFSQRSELHRPIRLKSIFGKIPQDFPSGTYYLVGPGLFSDDHGSTVHPLDGHGYLRSFDISNGIVEYSARYVSTDAEKEERKGKKEWRFTHRGPFSVLRGGRRIGNVKVMKNVANTSVVCWGGRLLCLWEGGEPYEIDPRSLDTFGLVDLTGVDADQVVKDQDWKKELFRHGISELGVDIASFLLKPILYGVFNMPAKRLLAHYKIDPERNRLLMLSCNAEDMLLPRSNFTFYEFDSDFKLKQKKEFIIPDHLMIHDWTFTDSYYILVGNCVRLDIPASVLALSGTQPMISALAVNPTRPSTPVYILPRFTDERDGNTTNWRKPIEAPQQFWAMHAANAFEERDGLGNVEIQLQLSACSYQWFDFHRMFGYNWRNAKLDPSFMNTVARGEDLLPHLVKVSINLDSRGKCVSCSAENLSNKWNRPADFTIINPAFAGRKNTYIYSSAASGKRRLLPHFPFDSVIKLNMNNGKVGSWSSGSRTFFGEPIFVPKSIYSGDTEDDGYILVVEYAVSKQTCYLVVLDARKIGGKDAIVAKYEVPKELRFPLGFHGFWANRPLHKCILNTNGSCV</sequence>
<evidence type="ECO:0000256" key="2">
    <source>
        <dbReference type="ARBA" id="ARBA00022723"/>
    </source>
</evidence>
<feature type="binding site" evidence="5">
    <location>
        <position position="634"/>
    </location>
    <ligand>
        <name>Fe cation</name>
        <dbReference type="ChEBI" id="CHEBI:24875"/>
        <note>catalytic</note>
    </ligand>
</feature>
<evidence type="ECO:0000313" key="7">
    <source>
        <dbReference type="Proteomes" id="UP001140206"/>
    </source>
</evidence>
<dbReference type="GO" id="GO:0016121">
    <property type="term" value="P:carotene catabolic process"/>
    <property type="evidence" value="ECO:0007669"/>
    <property type="project" value="TreeGrafter"/>
</dbReference>
<keyword evidence="3 6" id="KW-0560">Oxidoreductase</keyword>
<evidence type="ECO:0000256" key="5">
    <source>
        <dbReference type="PIRSR" id="PIRSR604294-1"/>
    </source>
</evidence>
<keyword evidence="3 6" id="KW-0223">Dioxygenase</keyword>
<evidence type="ECO:0000256" key="4">
    <source>
        <dbReference type="ARBA" id="ARBA00023004"/>
    </source>
</evidence>
<dbReference type="GO" id="GO:0045549">
    <property type="term" value="F:9-cis-epoxycarotenoid dioxygenase activity"/>
    <property type="evidence" value="ECO:0007669"/>
    <property type="project" value="TreeGrafter"/>
</dbReference>
<keyword evidence="2 5" id="KW-0479">Metal-binding</keyword>
<accession>A0AAV8BU98</accession>
<feature type="binding site" evidence="5">
    <location>
        <position position="420"/>
    </location>
    <ligand>
        <name>Fe cation</name>
        <dbReference type="ChEBI" id="CHEBI:24875"/>
        <note>catalytic</note>
    </ligand>
</feature>
<gene>
    <name evidence="6" type="ORF">LUZ62_081151</name>
</gene>
<reference evidence="6" key="1">
    <citation type="submission" date="2022-08" db="EMBL/GenBank/DDBJ databases">
        <authorList>
            <person name="Marques A."/>
        </authorList>
    </citation>
    <scope>NUCLEOTIDE SEQUENCE</scope>
    <source>
        <strain evidence="6">RhyPub2mFocal</strain>
        <tissue evidence="6">Leaves</tissue>
    </source>
</reference>
<organism evidence="6 7">
    <name type="scientific">Rhynchospora pubera</name>
    <dbReference type="NCBI Taxonomy" id="906938"/>
    <lineage>
        <taxon>Eukaryota</taxon>
        <taxon>Viridiplantae</taxon>
        <taxon>Streptophyta</taxon>
        <taxon>Embryophyta</taxon>
        <taxon>Tracheophyta</taxon>
        <taxon>Spermatophyta</taxon>
        <taxon>Magnoliopsida</taxon>
        <taxon>Liliopsida</taxon>
        <taxon>Poales</taxon>
        <taxon>Cyperaceae</taxon>
        <taxon>Cyperoideae</taxon>
        <taxon>Rhynchosporeae</taxon>
        <taxon>Rhynchospora</taxon>
    </lineage>
</organism>